<dbReference type="InterPro" id="IPR000719">
    <property type="entry name" value="Prot_kinase_dom"/>
</dbReference>
<evidence type="ECO:0000256" key="2">
    <source>
        <dbReference type="ARBA" id="ARBA00022840"/>
    </source>
</evidence>
<dbReference type="Pfam" id="PF00069">
    <property type="entry name" value="Pkinase"/>
    <property type="match status" value="1"/>
</dbReference>
<keyword evidence="4 7" id="KW-0723">Serine/threonine-protein kinase</keyword>
<protein>
    <submittedName>
        <fullName evidence="7">Serine/threonine protein kinase, negative regulator of sexual conjugation and meiosis</fullName>
    </submittedName>
</protein>
<dbReference type="Proteomes" id="UP001215598">
    <property type="component" value="Unassembled WGS sequence"/>
</dbReference>
<dbReference type="InterPro" id="IPR045269">
    <property type="entry name" value="Atg1-like"/>
</dbReference>
<dbReference type="InterPro" id="IPR008271">
    <property type="entry name" value="Ser/Thr_kinase_AS"/>
</dbReference>
<dbReference type="InterPro" id="IPR017441">
    <property type="entry name" value="Protein_kinase_ATP_BS"/>
</dbReference>
<feature type="compositionally biased region" description="Low complexity" evidence="5">
    <location>
        <begin position="365"/>
        <end position="397"/>
    </location>
</feature>
<proteinExistence type="inferred from homology"/>
<dbReference type="PROSITE" id="PS00108">
    <property type="entry name" value="PROTEIN_KINASE_ST"/>
    <property type="match status" value="1"/>
</dbReference>
<dbReference type="PROSITE" id="PS50011">
    <property type="entry name" value="PROTEIN_KINASE_DOM"/>
    <property type="match status" value="1"/>
</dbReference>
<dbReference type="GO" id="GO:0005524">
    <property type="term" value="F:ATP binding"/>
    <property type="evidence" value="ECO:0007669"/>
    <property type="project" value="UniProtKB-UniRule"/>
</dbReference>
<reference evidence="7" key="1">
    <citation type="submission" date="2023-03" db="EMBL/GenBank/DDBJ databases">
        <title>Massive genome expansion in bonnet fungi (Mycena s.s.) driven by repeated elements and novel gene families across ecological guilds.</title>
        <authorList>
            <consortium name="Lawrence Berkeley National Laboratory"/>
            <person name="Harder C.B."/>
            <person name="Miyauchi S."/>
            <person name="Viragh M."/>
            <person name="Kuo A."/>
            <person name="Thoen E."/>
            <person name="Andreopoulos B."/>
            <person name="Lu D."/>
            <person name="Skrede I."/>
            <person name="Drula E."/>
            <person name="Henrissat B."/>
            <person name="Morin E."/>
            <person name="Kohler A."/>
            <person name="Barry K."/>
            <person name="LaButti K."/>
            <person name="Morin E."/>
            <person name="Salamov A."/>
            <person name="Lipzen A."/>
            <person name="Mereny Z."/>
            <person name="Hegedus B."/>
            <person name="Baldrian P."/>
            <person name="Stursova M."/>
            <person name="Weitz H."/>
            <person name="Taylor A."/>
            <person name="Grigoriev I.V."/>
            <person name="Nagy L.G."/>
            <person name="Martin F."/>
            <person name="Kauserud H."/>
        </authorList>
    </citation>
    <scope>NUCLEOTIDE SEQUENCE</scope>
    <source>
        <strain evidence="7">CBHHK182m</strain>
    </source>
</reference>
<dbReference type="GO" id="GO:0010506">
    <property type="term" value="P:regulation of autophagy"/>
    <property type="evidence" value="ECO:0007669"/>
    <property type="project" value="InterPro"/>
</dbReference>
<name>A0AAD7K9F7_9AGAR</name>
<organism evidence="7 8">
    <name type="scientific">Mycena metata</name>
    <dbReference type="NCBI Taxonomy" id="1033252"/>
    <lineage>
        <taxon>Eukaryota</taxon>
        <taxon>Fungi</taxon>
        <taxon>Dikarya</taxon>
        <taxon>Basidiomycota</taxon>
        <taxon>Agaricomycotina</taxon>
        <taxon>Agaricomycetes</taxon>
        <taxon>Agaricomycetidae</taxon>
        <taxon>Agaricales</taxon>
        <taxon>Marasmiineae</taxon>
        <taxon>Mycenaceae</taxon>
        <taxon>Mycena</taxon>
    </lineage>
</organism>
<feature type="binding site" evidence="3">
    <location>
        <position position="56"/>
    </location>
    <ligand>
        <name>ATP</name>
        <dbReference type="ChEBI" id="CHEBI:30616"/>
    </ligand>
</feature>
<feature type="domain" description="Protein kinase" evidence="6">
    <location>
        <begin position="23"/>
        <end position="291"/>
    </location>
</feature>
<dbReference type="PROSITE" id="PS00107">
    <property type="entry name" value="PROTEIN_KINASE_ATP"/>
    <property type="match status" value="1"/>
</dbReference>
<evidence type="ECO:0000256" key="5">
    <source>
        <dbReference type="SAM" id="MobiDB-lite"/>
    </source>
</evidence>
<evidence type="ECO:0000256" key="4">
    <source>
        <dbReference type="RuleBase" id="RU000304"/>
    </source>
</evidence>
<keyword evidence="1 3" id="KW-0547">Nucleotide-binding</keyword>
<dbReference type="GO" id="GO:0004674">
    <property type="term" value="F:protein serine/threonine kinase activity"/>
    <property type="evidence" value="ECO:0007669"/>
    <property type="project" value="UniProtKB-KW"/>
</dbReference>
<evidence type="ECO:0000259" key="6">
    <source>
        <dbReference type="PROSITE" id="PS50011"/>
    </source>
</evidence>
<dbReference type="PANTHER" id="PTHR24348">
    <property type="entry name" value="SERINE/THREONINE-PROTEIN KINASE UNC-51-RELATED"/>
    <property type="match status" value="1"/>
</dbReference>
<keyword evidence="8" id="KW-1185">Reference proteome</keyword>
<evidence type="ECO:0000256" key="1">
    <source>
        <dbReference type="ARBA" id="ARBA00022741"/>
    </source>
</evidence>
<dbReference type="AlphaFoldDB" id="A0AAD7K9F7"/>
<dbReference type="PANTHER" id="PTHR24348:SF68">
    <property type="entry name" value="SERINE_THREONINE-PROTEIN KINASE ATG1C"/>
    <property type="match status" value="1"/>
</dbReference>
<comment type="caution">
    <text evidence="7">The sequence shown here is derived from an EMBL/GenBank/DDBJ whole genome shotgun (WGS) entry which is preliminary data.</text>
</comment>
<gene>
    <name evidence="7" type="ORF">B0H16DRAFT_1817637</name>
</gene>
<accession>A0AAD7K9F7</accession>
<evidence type="ECO:0000313" key="7">
    <source>
        <dbReference type="EMBL" id="KAJ7781122.1"/>
    </source>
</evidence>
<dbReference type="EMBL" id="JARKIB010000004">
    <property type="protein sequence ID" value="KAJ7781122.1"/>
    <property type="molecule type" value="Genomic_DNA"/>
</dbReference>
<dbReference type="InterPro" id="IPR011009">
    <property type="entry name" value="Kinase-like_dom_sf"/>
</dbReference>
<dbReference type="SUPFAM" id="SSF56112">
    <property type="entry name" value="Protein kinase-like (PK-like)"/>
    <property type="match status" value="1"/>
</dbReference>
<keyword evidence="2 3" id="KW-0067">ATP-binding</keyword>
<evidence type="ECO:0000256" key="3">
    <source>
        <dbReference type="PROSITE-ProRule" id="PRU10141"/>
    </source>
</evidence>
<evidence type="ECO:0000313" key="8">
    <source>
        <dbReference type="Proteomes" id="UP001215598"/>
    </source>
</evidence>
<keyword evidence="7" id="KW-0418">Kinase</keyword>
<dbReference type="SMART" id="SM00220">
    <property type="entry name" value="S_TKc"/>
    <property type="match status" value="1"/>
</dbReference>
<feature type="region of interest" description="Disordered" evidence="5">
    <location>
        <begin position="363"/>
        <end position="397"/>
    </location>
</feature>
<comment type="similarity">
    <text evidence="4">Belongs to the protein kinase superfamily.</text>
</comment>
<sequence>MSVGVASADLPDFLGETVDNGRLKLIERLGSGAFGVVYKALDTSSSIDNPIYYAVKCMKKEAVGSREAVFQVRELKLQKMVSGHPNILTAHKNFSDGKHIFVVLDYCAGFDLFVQIREKRRFHRNTALIKQAYLQILDAVEYCHAKKVFHRDLKPENILLSASAENLFLADFGLATQSGISNDFNLGSSHYMAPESISQDQYGTYSSRHSDIWALGVILTNLISGRNPWNKAEIEDECYRSFLQNPDTLLFWLPISKGANDLLKQCFRIHPLARPSIAKIREIVLELDTFFLTDEELLHASSAQRAIAKYYSTPTPESAFSPDGTTLCDEPETDVSSLDPDEVYLYDNPPFASPDGLLDPNVPFPGDSSSISPSDISSVSGVESSGPITPASQPVEPVVDVEVPELPEDQNIGDLTMDFGACIFQSIGPK</sequence>
<dbReference type="GO" id="GO:0005737">
    <property type="term" value="C:cytoplasm"/>
    <property type="evidence" value="ECO:0007669"/>
    <property type="project" value="TreeGrafter"/>
</dbReference>
<dbReference type="Gene3D" id="1.10.510.10">
    <property type="entry name" value="Transferase(Phosphotransferase) domain 1"/>
    <property type="match status" value="1"/>
</dbReference>
<keyword evidence="7" id="KW-0808">Transferase</keyword>